<evidence type="ECO:0000313" key="2">
    <source>
        <dbReference type="EMBL" id="QJA78140.1"/>
    </source>
</evidence>
<evidence type="ECO:0000313" key="1">
    <source>
        <dbReference type="EMBL" id="QJA66620.1"/>
    </source>
</evidence>
<dbReference type="EMBL" id="MT141558">
    <property type="protein sequence ID" value="QJA66620.1"/>
    <property type="molecule type" value="Genomic_DNA"/>
</dbReference>
<reference evidence="1" key="1">
    <citation type="submission" date="2020-03" db="EMBL/GenBank/DDBJ databases">
        <title>The deep terrestrial virosphere.</title>
        <authorList>
            <person name="Holmfeldt K."/>
            <person name="Nilsson E."/>
            <person name="Simone D."/>
            <person name="Lopez-Fernandez M."/>
            <person name="Wu X."/>
            <person name="de Brujin I."/>
            <person name="Lundin D."/>
            <person name="Andersson A."/>
            <person name="Bertilsson S."/>
            <person name="Dopson M."/>
        </authorList>
    </citation>
    <scope>NUCLEOTIDE SEQUENCE</scope>
    <source>
        <strain evidence="2">MM415A01130</strain>
        <strain evidence="1">MM415B00340</strain>
    </source>
</reference>
<organism evidence="1">
    <name type="scientific">viral metagenome</name>
    <dbReference type="NCBI Taxonomy" id="1070528"/>
    <lineage>
        <taxon>unclassified sequences</taxon>
        <taxon>metagenomes</taxon>
        <taxon>organismal metagenomes</taxon>
    </lineage>
</organism>
<proteinExistence type="predicted"/>
<dbReference type="AlphaFoldDB" id="A0A6M3J9T4"/>
<gene>
    <name evidence="2" type="ORF">MM415A01130_0032</name>
    <name evidence="1" type="ORF">MM415B00340_0004</name>
</gene>
<dbReference type="EMBL" id="MT142321">
    <property type="protein sequence ID" value="QJA78140.1"/>
    <property type="molecule type" value="Genomic_DNA"/>
</dbReference>
<name>A0A6M3J9T4_9ZZZZ</name>
<protein>
    <submittedName>
        <fullName evidence="1">Uncharacterized protein</fullName>
    </submittedName>
</protein>
<sequence length="68" mass="7973">MKRSVDIEHEDIDILVDGELVLHIGQVSDEDTINLFLYPEGDLVESLMHQERPDSRCTHEIIMERRKI</sequence>
<accession>A0A6M3J9T4</accession>